<gene>
    <name evidence="7" type="ORF">C1875_14285</name>
</gene>
<sequence>MSETDFDAIVVGSGCAGAVAAYELAKAGKSTLVVERGNFAGAK</sequence>
<evidence type="ECO:0000256" key="1">
    <source>
        <dbReference type="ARBA" id="ARBA00001974"/>
    </source>
</evidence>
<feature type="domain" description="FAD dependent oxidoreductase" evidence="6">
    <location>
        <begin position="7"/>
        <end position="41"/>
    </location>
</feature>
<name>A0A369M4V6_EGGLN</name>
<comment type="cofactor">
    <cofactor evidence="1">
        <name>FAD</name>
        <dbReference type="ChEBI" id="CHEBI:57692"/>
    </cofactor>
</comment>
<dbReference type="Proteomes" id="UP000253970">
    <property type="component" value="Unassembled WGS sequence"/>
</dbReference>
<dbReference type="SUPFAM" id="SSF51905">
    <property type="entry name" value="FAD/NAD(P)-binding domain"/>
    <property type="match status" value="1"/>
</dbReference>
<dbReference type="Gene3D" id="3.50.50.60">
    <property type="entry name" value="FAD/NAD(P)-binding domain"/>
    <property type="match status" value="1"/>
</dbReference>
<protein>
    <recommendedName>
        <fullName evidence="6">FAD dependent oxidoreductase domain-containing protein</fullName>
    </recommendedName>
</protein>
<keyword evidence="5" id="KW-0560">Oxidoreductase</keyword>
<dbReference type="GO" id="GO:0016491">
    <property type="term" value="F:oxidoreductase activity"/>
    <property type="evidence" value="ECO:0007669"/>
    <property type="project" value="UniProtKB-KW"/>
</dbReference>
<feature type="non-terminal residue" evidence="7">
    <location>
        <position position="43"/>
    </location>
</feature>
<evidence type="ECO:0000313" key="8">
    <source>
        <dbReference type="Proteomes" id="UP000253970"/>
    </source>
</evidence>
<dbReference type="Pfam" id="PF01266">
    <property type="entry name" value="DAO"/>
    <property type="match status" value="1"/>
</dbReference>
<accession>A0A369M4V6</accession>
<proteinExistence type="inferred from homology"/>
<dbReference type="PANTHER" id="PTHR43624:SF2">
    <property type="entry name" value="ELECTRON TRANSFER FLAVOPROTEIN-QUINONE OXIDOREDUCTASE YDIS-RELATED"/>
    <property type="match status" value="1"/>
</dbReference>
<dbReference type="EMBL" id="PPTU01000051">
    <property type="protein sequence ID" value="RDB65505.1"/>
    <property type="molecule type" value="Genomic_DNA"/>
</dbReference>
<evidence type="ECO:0000259" key="6">
    <source>
        <dbReference type="Pfam" id="PF01266"/>
    </source>
</evidence>
<evidence type="ECO:0000256" key="2">
    <source>
        <dbReference type="ARBA" id="ARBA00006796"/>
    </source>
</evidence>
<evidence type="ECO:0000256" key="4">
    <source>
        <dbReference type="ARBA" id="ARBA00022827"/>
    </source>
</evidence>
<comment type="caution">
    <text evidence="7">The sequence shown here is derived from an EMBL/GenBank/DDBJ whole genome shotgun (WGS) entry which is preliminary data.</text>
</comment>
<dbReference type="InterPro" id="IPR006076">
    <property type="entry name" value="FAD-dep_OxRdtase"/>
</dbReference>
<evidence type="ECO:0000313" key="7">
    <source>
        <dbReference type="EMBL" id="RDB65505.1"/>
    </source>
</evidence>
<dbReference type="InterPro" id="IPR039651">
    <property type="entry name" value="FixC-like"/>
</dbReference>
<reference evidence="7 8" key="1">
    <citation type="journal article" date="2018" name="Elife">
        <title>Discovery and characterization of a prevalent human gut bacterial enzyme sufficient for the inactivation of a family of plant toxins.</title>
        <authorList>
            <person name="Koppel N."/>
            <person name="Bisanz J.E."/>
            <person name="Pandelia M.E."/>
            <person name="Turnbaugh P.J."/>
            <person name="Balskus E.P."/>
        </authorList>
    </citation>
    <scope>NUCLEOTIDE SEQUENCE [LARGE SCALE GENOMIC DNA]</scope>
    <source>
        <strain evidence="7 8">W1 BHI 6</strain>
    </source>
</reference>
<evidence type="ECO:0000256" key="3">
    <source>
        <dbReference type="ARBA" id="ARBA00022630"/>
    </source>
</evidence>
<organism evidence="7 8">
    <name type="scientific">Eggerthella lenta</name>
    <name type="common">Eubacterium lentum</name>
    <dbReference type="NCBI Taxonomy" id="84112"/>
    <lineage>
        <taxon>Bacteria</taxon>
        <taxon>Bacillati</taxon>
        <taxon>Actinomycetota</taxon>
        <taxon>Coriobacteriia</taxon>
        <taxon>Eggerthellales</taxon>
        <taxon>Eggerthellaceae</taxon>
        <taxon>Eggerthella</taxon>
    </lineage>
</organism>
<dbReference type="AlphaFoldDB" id="A0A369M4V6"/>
<comment type="similarity">
    <text evidence="2">Belongs to the ETF-QO/FixC family.</text>
</comment>
<dbReference type="PANTHER" id="PTHR43624">
    <property type="entry name" value="ELECTRON TRANSFER FLAVOPROTEIN-QUINONE OXIDOREDUCTASE YDIS-RELATED"/>
    <property type="match status" value="1"/>
</dbReference>
<keyword evidence="3" id="KW-0285">Flavoprotein</keyword>
<dbReference type="InterPro" id="IPR036188">
    <property type="entry name" value="FAD/NAD-bd_sf"/>
</dbReference>
<dbReference type="RefSeq" id="WP_114534650.1">
    <property type="nucleotide sequence ID" value="NZ_PPTU01000051.1"/>
</dbReference>
<keyword evidence="4" id="KW-0274">FAD</keyword>
<evidence type="ECO:0000256" key="5">
    <source>
        <dbReference type="ARBA" id="ARBA00023002"/>
    </source>
</evidence>